<evidence type="ECO:0000256" key="2">
    <source>
        <dbReference type="SAM" id="SignalP"/>
    </source>
</evidence>
<dbReference type="AlphaFoldDB" id="A0AAV9XYW9"/>
<organism evidence="3 4">
    <name type="scientific">Cryptosporidium xiaoi</name>
    <dbReference type="NCBI Taxonomy" id="659607"/>
    <lineage>
        <taxon>Eukaryota</taxon>
        <taxon>Sar</taxon>
        <taxon>Alveolata</taxon>
        <taxon>Apicomplexa</taxon>
        <taxon>Conoidasida</taxon>
        <taxon>Coccidia</taxon>
        <taxon>Eucoccidiorida</taxon>
        <taxon>Eimeriorina</taxon>
        <taxon>Cryptosporidiidae</taxon>
        <taxon>Cryptosporidium</taxon>
    </lineage>
</organism>
<keyword evidence="4" id="KW-1185">Reference proteome</keyword>
<evidence type="ECO:0000313" key="3">
    <source>
        <dbReference type="EMBL" id="KAK6589950.1"/>
    </source>
</evidence>
<keyword evidence="2" id="KW-0732">Signal</keyword>
<evidence type="ECO:0000256" key="1">
    <source>
        <dbReference type="SAM" id="MobiDB-lite"/>
    </source>
</evidence>
<dbReference type="EMBL" id="JAWDEY010000010">
    <property type="protein sequence ID" value="KAK6589950.1"/>
    <property type="molecule type" value="Genomic_DNA"/>
</dbReference>
<name>A0AAV9XYW9_9CRYT</name>
<feature type="signal peptide" evidence="2">
    <location>
        <begin position="1"/>
        <end position="21"/>
    </location>
</feature>
<protein>
    <submittedName>
        <fullName evidence="3">Uncharacterized protein</fullName>
    </submittedName>
</protein>
<evidence type="ECO:0000313" key="4">
    <source>
        <dbReference type="Proteomes" id="UP001311799"/>
    </source>
</evidence>
<feature type="region of interest" description="Disordered" evidence="1">
    <location>
        <begin position="203"/>
        <end position="240"/>
    </location>
</feature>
<dbReference type="Proteomes" id="UP001311799">
    <property type="component" value="Unassembled WGS sequence"/>
</dbReference>
<comment type="caution">
    <text evidence="3">The sequence shown here is derived from an EMBL/GenBank/DDBJ whole genome shotgun (WGS) entry which is preliminary data.</text>
</comment>
<reference evidence="3 4" key="1">
    <citation type="submission" date="2023-10" db="EMBL/GenBank/DDBJ databases">
        <title>Comparative genomics analysis reveals potential genetic determinants of host preference in Cryptosporidium xiaoi.</title>
        <authorList>
            <person name="Xiao L."/>
            <person name="Li J."/>
        </authorList>
    </citation>
    <scope>NUCLEOTIDE SEQUENCE [LARGE SCALE GENOMIC DNA]</scope>
    <source>
        <strain evidence="3 4">52996</strain>
    </source>
</reference>
<accession>A0AAV9XYW9</accession>
<gene>
    <name evidence="3" type="ORF">RS030_193024</name>
</gene>
<feature type="compositionally biased region" description="Polar residues" evidence="1">
    <location>
        <begin position="209"/>
        <end position="231"/>
    </location>
</feature>
<proteinExistence type="predicted"/>
<feature type="chain" id="PRO_5043676303" evidence="2">
    <location>
        <begin position="22"/>
        <end position="240"/>
    </location>
</feature>
<sequence length="240" mass="27380">MNFYILTPLFLLICIITPTESNTSPEDRIFASSLGFFNAFLRLFRVIYTFGKEFRGEMEYNSISHLGYNHLQSATNNEAAEVVRGKRKKGKIKKKLIFFPEESCVSNGTSTESMAEQGNYKTDLKYEFMNFTIDDYLSEMNDTVDLMIIDNSSLFSRLNRSYVVNTTLITSDEYMNLSSTEHGLSDNYEKELINFIKDGNDTHQEDKAANNSPIFKSSDNTSNCEGKSNIENPGIRGRSR</sequence>